<accession>A0A6J5NVM4</accession>
<dbReference type="EMBL" id="LR796705">
    <property type="protein sequence ID" value="CAB4161361.1"/>
    <property type="molecule type" value="Genomic_DNA"/>
</dbReference>
<sequence length="160" mass="17611">MSDIVGLDSFDGGFAPVMQGRALNLESLQDGEYTMEIDTAELTMTQRTNETIIRWVYRVVSGPGHIGQKIENASFLRNQEQANMIGADLLVLGIPTNEWLPGHKSGKKFSKELPLALKQIVGYTMTAAKTSKVSGSRTYHNLRIKGKTVVSDMPAEPLPF</sequence>
<evidence type="ECO:0008006" key="2">
    <source>
        <dbReference type="Google" id="ProtNLM"/>
    </source>
</evidence>
<evidence type="ECO:0000313" key="1">
    <source>
        <dbReference type="EMBL" id="CAB4161361.1"/>
    </source>
</evidence>
<dbReference type="Pfam" id="PF05037">
    <property type="entry name" value="DUF669"/>
    <property type="match status" value="1"/>
</dbReference>
<reference evidence="1" key="1">
    <citation type="submission" date="2020-04" db="EMBL/GenBank/DDBJ databases">
        <authorList>
            <person name="Chiriac C."/>
            <person name="Salcher M."/>
            <person name="Ghai R."/>
            <person name="Kavagutti S V."/>
        </authorList>
    </citation>
    <scope>NUCLEOTIDE SEQUENCE</scope>
</reference>
<name>A0A6J5NVM4_9CAUD</name>
<gene>
    <name evidence="1" type="ORF">UFOVP731_47</name>
</gene>
<organism evidence="1">
    <name type="scientific">uncultured Caudovirales phage</name>
    <dbReference type="NCBI Taxonomy" id="2100421"/>
    <lineage>
        <taxon>Viruses</taxon>
        <taxon>Duplodnaviria</taxon>
        <taxon>Heunggongvirae</taxon>
        <taxon>Uroviricota</taxon>
        <taxon>Caudoviricetes</taxon>
        <taxon>Peduoviridae</taxon>
        <taxon>Maltschvirus</taxon>
        <taxon>Maltschvirus maltsch</taxon>
    </lineage>
</organism>
<proteinExistence type="predicted"/>
<protein>
    <recommendedName>
        <fullName evidence="2">DUF669 domain-containing protein</fullName>
    </recommendedName>
</protein>
<dbReference type="InterPro" id="IPR007731">
    <property type="entry name" value="DUF669"/>
</dbReference>